<dbReference type="Proteomes" id="UP001303373">
    <property type="component" value="Chromosome 1"/>
</dbReference>
<dbReference type="GO" id="GO:0005829">
    <property type="term" value="C:cytosol"/>
    <property type="evidence" value="ECO:0007669"/>
    <property type="project" value="TreeGrafter"/>
</dbReference>
<proteinExistence type="inferred from homology"/>
<dbReference type="Pfam" id="PF00515">
    <property type="entry name" value="TPR_1"/>
    <property type="match status" value="1"/>
</dbReference>
<dbReference type="GO" id="GO:0016560">
    <property type="term" value="P:protein import into peroxisome matrix, docking"/>
    <property type="evidence" value="ECO:0007669"/>
    <property type="project" value="TreeGrafter"/>
</dbReference>
<comment type="similarity">
    <text evidence="3">Belongs to the peroxisomal targeting signal receptor family.</text>
</comment>
<evidence type="ECO:0000256" key="10">
    <source>
        <dbReference type="ARBA" id="ARBA00022843"/>
    </source>
</evidence>
<organism evidence="17 18">
    <name type="scientific">Acrodontium crateriforme</name>
    <dbReference type="NCBI Taxonomy" id="150365"/>
    <lineage>
        <taxon>Eukaryota</taxon>
        <taxon>Fungi</taxon>
        <taxon>Dikarya</taxon>
        <taxon>Ascomycota</taxon>
        <taxon>Pezizomycotina</taxon>
        <taxon>Dothideomycetes</taxon>
        <taxon>Dothideomycetidae</taxon>
        <taxon>Mycosphaerellales</taxon>
        <taxon>Teratosphaeriaceae</taxon>
        <taxon>Acrodontium</taxon>
    </lineage>
</organism>
<feature type="repeat" description="TPR" evidence="15">
    <location>
        <begin position="333"/>
        <end position="366"/>
    </location>
</feature>
<keyword evidence="8" id="KW-0677">Repeat</keyword>
<evidence type="ECO:0000256" key="11">
    <source>
        <dbReference type="ARBA" id="ARBA00022927"/>
    </source>
</evidence>
<dbReference type="EMBL" id="CP138580">
    <property type="protein sequence ID" value="WPG97833.1"/>
    <property type="molecule type" value="Genomic_DNA"/>
</dbReference>
<dbReference type="SMART" id="SM00028">
    <property type="entry name" value="TPR"/>
    <property type="match status" value="4"/>
</dbReference>
<dbReference type="GO" id="GO:0005778">
    <property type="term" value="C:peroxisomal membrane"/>
    <property type="evidence" value="ECO:0007669"/>
    <property type="project" value="TreeGrafter"/>
</dbReference>
<dbReference type="GO" id="GO:0005052">
    <property type="term" value="F:peroxisome matrix targeting signal-1 binding"/>
    <property type="evidence" value="ECO:0007669"/>
    <property type="project" value="TreeGrafter"/>
</dbReference>
<feature type="compositionally biased region" description="Gly residues" evidence="16">
    <location>
        <begin position="93"/>
        <end position="110"/>
    </location>
</feature>
<evidence type="ECO:0000256" key="14">
    <source>
        <dbReference type="ARBA" id="ARBA00032505"/>
    </source>
</evidence>
<evidence type="ECO:0000313" key="17">
    <source>
        <dbReference type="EMBL" id="WPG97833.1"/>
    </source>
</evidence>
<keyword evidence="18" id="KW-1185">Reference proteome</keyword>
<keyword evidence="9 15" id="KW-0802">TPR repeat</keyword>
<feature type="compositionally biased region" description="Polar residues" evidence="16">
    <location>
        <begin position="122"/>
        <end position="131"/>
    </location>
</feature>
<dbReference type="PROSITE" id="PS50293">
    <property type="entry name" value="TPR_REGION"/>
    <property type="match status" value="1"/>
</dbReference>
<feature type="compositionally biased region" description="Low complexity" evidence="16">
    <location>
        <begin position="173"/>
        <end position="187"/>
    </location>
</feature>
<dbReference type="AlphaFoldDB" id="A0AAQ3LXU5"/>
<comment type="subcellular location">
    <subcellularLocation>
        <location evidence="2">Cytoplasm</location>
    </subcellularLocation>
    <subcellularLocation>
        <location evidence="1">Peroxisome</location>
    </subcellularLocation>
</comment>
<evidence type="ECO:0000256" key="13">
    <source>
        <dbReference type="ARBA" id="ARBA00023140"/>
    </source>
</evidence>
<evidence type="ECO:0000256" key="16">
    <source>
        <dbReference type="SAM" id="MobiDB-lite"/>
    </source>
</evidence>
<evidence type="ECO:0000256" key="4">
    <source>
        <dbReference type="ARBA" id="ARBA00014710"/>
    </source>
</evidence>
<keyword evidence="7" id="KW-1017">Isopeptide bond</keyword>
<feature type="repeat" description="TPR" evidence="15">
    <location>
        <begin position="488"/>
        <end position="521"/>
    </location>
</feature>
<protein>
    <recommendedName>
        <fullName evidence="4">Peroxisomal targeting signal receptor</fullName>
    </recommendedName>
    <alternativeName>
        <fullName evidence="14">Peroxin-5</fullName>
    </alternativeName>
</protein>
<dbReference type="InterPro" id="IPR019734">
    <property type="entry name" value="TPR_rpt"/>
</dbReference>
<evidence type="ECO:0000256" key="5">
    <source>
        <dbReference type="ARBA" id="ARBA00022448"/>
    </source>
</evidence>
<evidence type="ECO:0000256" key="1">
    <source>
        <dbReference type="ARBA" id="ARBA00004275"/>
    </source>
</evidence>
<feature type="region of interest" description="Disordered" evidence="16">
    <location>
        <begin position="88"/>
        <end position="198"/>
    </location>
</feature>
<evidence type="ECO:0000256" key="15">
    <source>
        <dbReference type="PROSITE-ProRule" id="PRU00339"/>
    </source>
</evidence>
<sequence>MSFLGGPECSTGANPLAQFQKQTSADTSLQRDRLASRSARLQQGFRTQQAAPHDAAAFQDFATQGPAQFADPHMISSVEQHRRNMEFLDRSRPGGGSGGGWAGEFAGGMQAGPHFSPEEFAAQQSQRNSPGFSSHEFSQFQQQQRTQSPNFQQSAAARPPMYGTSFGGYGGFPSSMMYQSPMQQQPMHQEYQGKGKARIQELSDTDWEKQFEELSTEDKSADQLDAEAQDAIEKELNGLDKEMLENDMHLGDEYDQWKDFDGLSHDFDGLRTHDFNDLSRGPELGNYLFEENNVFKNMPNAFEEGMKIMNEGGNLSLAALAFEAAVRQNSEFAEAWVALGQAQAQNEKEAPAIRALEHALKLDPDNLDALMGLSVSYTNEGYDSLAYRTLERWVGVKYPQLGVPPRGLIQEEEEMGFTDRHVLHEKVTNLFLEAAQMNPEGGNVDVDVQVGLGVLFYGSEEYDKAVDCFTAALNSAQHGSMKREGEEHLLWNRLGATLANSGRSEEAIDAYSRALELRPNFVRARYNLGVSCINLGVLEQAAGHLLGALSMHRVMEIEGRQKAAELLRDGNGNDVDDKVVENLLQQNQSTNLYDTLRRVFTQLNRRDLAEMVGPDMNLDAMRSQFDF</sequence>
<dbReference type="PROSITE" id="PS50005">
    <property type="entry name" value="TPR"/>
    <property type="match status" value="2"/>
</dbReference>
<evidence type="ECO:0000256" key="6">
    <source>
        <dbReference type="ARBA" id="ARBA00022490"/>
    </source>
</evidence>
<keyword evidence="12" id="KW-0882">Thioester bond</keyword>
<dbReference type="PANTHER" id="PTHR10130">
    <property type="entry name" value="PEROXISOMAL TARGETING SIGNAL 1 RECEPTOR PEX5"/>
    <property type="match status" value="1"/>
</dbReference>
<dbReference type="PANTHER" id="PTHR10130:SF0">
    <property type="entry name" value="GH08708P"/>
    <property type="match status" value="1"/>
</dbReference>
<evidence type="ECO:0000256" key="9">
    <source>
        <dbReference type="ARBA" id="ARBA00022803"/>
    </source>
</evidence>
<dbReference type="SUPFAM" id="SSF48452">
    <property type="entry name" value="TPR-like"/>
    <property type="match status" value="1"/>
</dbReference>
<feature type="compositionally biased region" description="Low complexity" evidence="16">
    <location>
        <begin position="132"/>
        <end position="154"/>
    </location>
</feature>
<evidence type="ECO:0000256" key="8">
    <source>
        <dbReference type="ARBA" id="ARBA00022737"/>
    </source>
</evidence>
<dbReference type="FunFam" id="1.25.40.10:FF:000218">
    <property type="entry name" value="Peroxisomal targeting signal receptor"/>
    <property type="match status" value="1"/>
</dbReference>
<evidence type="ECO:0000256" key="3">
    <source>
        <dbReference type="ARBA" id="ARBA00005348"/>
    </source>
</evidence>
<evidence type="ECO:0000256" key="2">
    <source>
        <dbReference type="ARBA" id="ARBA00004496"/>
    </source>
</evidence>
<accession>A0AAQ3LXU5</accession>
<keyword evidence="13" id="KW-0576">Peroxisome</keyword>
<evidence type="ECO:0000256" key="7">
    <source>
        <dbReference type="ARBA" id="ARBA00022499"/>
    </source>
</evidence>
<name>A0AAQ3LXU5_9PEZI</name>
<gene>
    <name evidence="17" type="ORF">R9X50_00061400</name>
</gene>
<keyword evidence="11" id="KW-0653">Protein transport</keyword>
<dbReference type="Pfam" id="PF13432">
    <property type="entry name" value="TPR_16"/>
    <property type="match status" value="1"/>
</dbReference>
<keyword evidence="10" id="KW-0832">Ubl conjugation</keyword>
<keyword evidence="6" id="KW-0963">Cytoplasm</keyword>
<keyword evidence="5" id="KW-0813">Transport</keyword>
<dbReference type="Gene3D" id="1.25.40.10">
    <property type="entry name" value="Tetratricopeptide repeat domain"/>
    <property type="match status" value="1"/>
</dbReference>
<evidence type="ECO:0000256" key="12">
    <source>
        <dbReference type="ARBA" id="ARBA00022966"/>
    </source>
</evidence>
<dbReference type="InterPro" id="IPR011990">
    <property type="entry name" value="TPR-like_helical_dom_sf"/>
</dbReference>
<dbReference type="InterPro" id="IPR024111">
    <property type="entry name" value="PEX5/PEX5L"/>
</dbReference>
<evidence type="ECO:0000313" key="18">
    <source>
        <dbReference type="Proteomes" id="UP001303373"/>
    </source>
</evidence>
<reference evidence="17 18" key="1">
    <citation type="submission" date="2023-11" db="EMBL/GenBank/DDBJ databases">
        <title>An acidophilic fungus is an integral part of prey digestion in a carnivorous sundew plant.</title>
        <authorList>
            <person name="Tsai I.J."/>
        </authorList>
    </citation>
    <scope>NUCLEOTIDE SEQUENCE [LARGE SCALE GENOMIC DNA]</scope>
    <source>
        <strain evidence="17">169a</strain>
    </source>
</reference>